<evidence type="ECO:0000313" key="2">
    <source>
        <dbReference type="EMBL" id="SDJ13044.1"/>
    </source>
</evidence>
<keyword evidence="3" id="KW-1185">Reference proteome</keyword>
<keyword evidence="1" id="KW-1133">Transmembrane helix</keyword>
<gene>
    <name evidence="2" type="ORF">SAMN04490247_0882</name>
</gene>
<protein>
    <submittedName>
        <fullName evidence="2">Uncharacterized protein</fullName>
    </submittedName>
</protein>
<evidence type="ECO:0000256" key="1">
    <source>
        <dbReference type="SAM" id="Phobius"/>
    </source>
</evidence>
<dbReference type="EMBL" id="FNEV01000002">
    <property type="protein sequence ID" value="SDJ13044.1"/>
    <property type="molecule type" value="Genomic_DNA"/>
</dbReference>
<dbReference type="STRING" id="86666.SAMN04490247_0882"/>
<dbReference type="AlphaFoldDB" id="A0A1G8R7Q7"/>
<feature type="transmembrane region" description="Helical" evidence="1">
    <location>
        <begin position="7"/>
        <end position="27"/>
    </location>
</feature>
<name>A0A1G8R7Q7_9BACI</name>
<sequence>MEFIMDMLIGIGLVFFILVTFVIFYGWNNRK</sequence>
<accession>A0A1G8R7Q7</accession>
<keyword evidence="1" id="KW-0812">Transmembrane</keyword>
<proteinExistence type="predicted"/>
<reference evidence="3" key="1">
    <citation type="submission" date="2016-10" db="EMBL/GenBank/DDBJ databases">
        <authorList>
            <person name="Varghese N."/>
            <person name="Submissions S."/>
        </authorList>
    </citation>
    <scope>NUCLEOTIDE SEQUENCE [LARGE SCALE GENOMIC DNA]</scope>
    <source>
        <strain evidence="3">DSM 4771</strain>
    </source>
</reference>
<organism evidence="2 3">
    <name type="scientific">Salimicrobium halophilum</name>
    <dbReference type="NCBI Taxonomy" id="86666"/>
    <lineage>
        <taxon>Bacteria</taxon>
        <taxon>Bacillati</taxon>
        <taxon>Bacillota</taxon>
        <taxon>Bacilli</taxon>
        <taxon>Bacillales</taxon>
        <taxon>Bacillaceae</taxon>
        <taxon>Salimicrobium</taxon>
    </lineage>
</organism>
<keyword evidence="1" id="KW-0472">Membrane</keyword>
<dbReference type="Proteomes" id="UP000199225">
    <property type="component" value="Unassembled WGS sequence"/>
</dbReference>
<evidence type="ECO:0000313" key="3">
    <source>
        <dbReference type="Proteomes" id="UP000199225"/>
    </source>
</evidence>